<dbReference type="AlphaFoldDB" id="A0A6A6QSN5"/>
<dbReference type="GO" id="GO:0030674">
    <property type="term" value="F:protein-macromolecule adaptor activity"/>
    <property type="evidence" value="ECO:0007669"/>
    <property type="project" value="TreeGrafter"/>
</dbReference>
<protein>
    <recommendedName>
        <fullName evidence="8">PX domain-containing protein</fullName>
    </recommendedName>
</protein>
<dbReference type="PROSITE" id="PS50195">
    <property type="entry name" value="PX"/>
    <property type="match status" value="1"/>
</dbReference>
<dbReference type="OrthoDB" id="5365701at2759"/>
<dbReference type="InterPro" id="IPR001452">
    <property type="entry name" value="SH3_domain"/>
</dbReference>
<keyword evidence="1 3" id="KW-0728">SH3 domain</keyword>
<evidence type="ECO:0000256" key="1">
    <source>
        <dbReference type="ARBA" id="ARBA00022443"/>
    </source>
</evidence>
<dbReference type="InterPro" id="IPR036871">
    <property type="entry name" value="PX_dom_sf"/>
</dbReference>
<sequence>MDPLTITAAVLKITAVGVSSAKALSSLRGQYKHASLTIGSLCSETTIVSASLSQIQTLFLQDINSRSEQIKSRPDIVATFDIALTGCMVVFSCLDEEVRNLTMGTMDAKSVNWKKKARVIWKEDTMRELLSQIRGQQTALTLLIQLLQMTSINELGQLLRQNNAMIRKVAEDAESLRAANPSINAPESVFEQNNPRNSIFELFDDNASQITRFEFDNIVMQSPAYRRYGGRRRVLDQLQSYPDMIDLVDANAVTHDLVETSGINEGVLSLGLGPVSTPNKSRLLYSPELLAPTKAYVPRYYFAKDTFWFNIECLMEDGRCWELQRLYQDFYDLQIQLIASFPVEAGTSGNAERTLPYMLGPVKYVTDVITQARRSNLDGYVKNLLELPPHISQGTLVKTFFTAREGDHEIDLVDTPDHVASEDAAIEDLRNEQEGKLRSAYPETLSLDDGFQAFSPIDRDKKNDEELSLTKFNMIMDLKVVGPRWWGRDKNTGKTGYFKRDEIILRIPVPQGITVTANQTYDKKTSFLLSFEKGQAIKVLYIQHHRFWFGSNGSTQGSFDMDFVEIAPTVRAQIDALLTRWSYVTTSGLSIEERVQRLPRGLVHTNPEWKAWWNRMHMACGTVEDLNRVAVANKRM</sequence>
<evidence type="ECO:0000259" key="4">
    <source>
        <dbReference type="PROSITE" id="PS50002"/>
    </source>
</evidence>
<dbReference type="GO" id="GO:0035091">
    <property type="term" value="F:phosphatidylinositol binding"/>
    <property type="evidence" value="ECO:0007669"/>
    <property type="project" value="InterPro"/>
</dbReference>
<dbReference type="Pfam" id="PF00787">
    <property type="entry name" value="PX"/>
    <property type="match status" value="1"/>
</dbReference>
<accession>A0A6A6QSN5</accession>
<reference evidence="6" key="1">
    <citation type="journal article" date="2020" name="Stud. Mycol.">
        <title>101 Dothideomycetes genomes: a test case for predicting lifestyles and emergence of pathogens.</title>
        <authorList>
            <person name="Haridas S."/>
            <person name="Albert R."/>
            <person name="Binder M."/>
            <person name="Bloem J."/>
            <person name="Labutti K."/>
            <person name="Salamov A."/>
            <person name="Andreopoulos B."/>
            <person name="Baker S."/>
            <person name="Barry K."/>
            <person name="Bills G."/>
            <person name="Bluhm B."/>
            <person name="Cannon C."/>
            <person name="Castanera R."/>
            <person name="Culley D."/>
            <person name="Daum C."/>
            <person name="Ezra D."/>
            <person name="Gonzalez J."/>
            <person name="Henrissat B."/>
            <person name="Kuo A."/>
            <person name="Liang C."/>
            <person name="Lipzen A."/>
            <person name="Lutzoni F."/>
            <person name="Magnuson J."/>
            <person name="Mondo S."/>
            <person name="Nolan M."/>
            <person name="Ohm R."/>
            <person name="Pangilinan J."/>
            <person name="Park H.-J."/>
            <person name="Ramirez L."/>
            <person name="Alfaro M."/>
            <person name="Sun H."/>
            <person name="Tritt A."/>
            <person name="Yoshinaga Y."/>
            <person name="Zwiers L.-H."/>
            <person name="Turgeon B."/>
            <person name="Goodwin S."/>
            <person name="Spatafora J."/>
            <person name="Crous P."/>
            <person name="Grigoriev I."/>
        </authorList>
    </citation>
    <scope>NUCLEOTIDE SEQUENCE</scope>
    <source>
        <strain evidence="6">CBS 269.34</strain>
    </source>
</reference>
<dbReference type="Gene3D" id="3.30.1520.10">
    <property type="entry name" value="Phox-like domain"/>
    <property type="match status" value="1"/>
</dbReference>
<dbReference type="InterPro" id="IPR036028">
    <property type="entry name" value="SH3-like_dom_sf"/>
</dbReference>
<dbReference type="InterPro" id="IPR051228">
    <property type="entry name" value="NADPH_Oxidase/PX-Domain"/>
</dbReference>
<gene>
    <name evidence="6" type="ORF">BU16DRAFT_527008</name>
</gene>
<evidence type="ECO:0000256" key="2">
    <source>
        <dbReference type="ARBA" id="ARBA00022737"/>
    </source>
</evidence>
<dbReference type="GO" id="GO:0005737">
    <property type="term" value="C:cytoplasm"/>
    <property type="evidence" value="ECO:0007669"/>
    <property type="project" value="TreeGrafter"/>
</dbReference>
<feature type="domain" description="SH3" evidence="4">
    <location>
        <begin position="510"/>
        <end position="569"/>
    </location>
</feature>
<evidence type="ECO:0000313" key="7">
    <source>
        <dbReference type="Proteomes" id="UP000799750"/>
    </source>
</evidence>
<dbReference type="InterPro" id="IPR001683">
    <property type="entry name" value="PX_dom"/>
</dbReference>
<dbReference type="GO" id="GO:0000747">
    <property type="term" value="P:conjugation with cellular fusion"/>
    <property type="evidence" value="ECO:0007669"/>
    <property type="project" value="TreeGrafter"/>
</dbReference>
<evidence type="ECO:0000256" key="3">
    <source>
        <dbReference type="PROSITE-ProRule" id="PRU00192"/>
    </source>
</evidence>
<dbReference type="SMART" id="SM00312">
    <property type="entry name" value="PX"/>
    <property type="match status" value="1"/>
</dbReference>
<proteinExistence type="predicted"/>
<dbReference type="GO" id="GO:0043332">
    <property type="term" value="C:mating projection tip"/>
    <property type="evidence" value="ECO:0007669"/>
    <property type="project" value="TreeGrafter"/>
</dbReference>
<keyword evidence="7" id="KW-1185">Reference proteome</keyword>
<organism evidence="6 7">
    <name type="scientific">Lophium mytilinum</name>
    <dbReference type="NCBI Taxonomy" id="390894"/>
    <lineage>
        <taxon>Eukaryota</taxon>
        <taxon>Fungi</taxon>
        <taxon>Dikarya</taxon>
        <taxon>Ascomycota</taxon>
        <taxon>Pezizomycotina</taxon>
        <taxon>Dothideomycetes</taxon>
        <taxon>Pleosporomycetidae</taxon>
        <taxon>Mytilinidiales</taxon>
        <taxon>Mytilinidiaceae</taxon>
        <taxon>Lophium</taxon>
    </lineage>
</organism>
<dbReference type="InterPro" id="IPR035550">
    <property type="entry name" value="Bem1/Scd2_PX"/>
</dbReference>
<dbReference type="EMBL" id="MU004189">
    <property type="protein sequence ID" value="KAF2495122.1"/>
    <property type="molecule type" value="Genomic_DNA"/>
</dbReference>
<dbReference type="CDD" id="cd06890">
    <property type="entry name" value="PX_Bem1p"/>
    <property type="match status" value="1"/>
</dbReference>
<name>A0A6A6QSN5_9PEZI</name>
<dbReference type="Proteomes" id="UP000799750">
    <property type="component" value="Unassembled WGS sequence"/>
</dbReference>
<evidence type="ECO:0008006" key="8">
    <source>
        <dbReference type="Google" id="ProtNLM"/>
    </source>
</evidence>
<dbReference type="PANTHER" id="PTHR15706">
    <property type="entry name" value="SH3 MULTIPLE DOMAIN"/>
    <property type="match status" value="1"/>
</dbReference>
<evidence type="ECO:0000313" key="6">
    <source>
        <dbReference type="EMBL" id="KAF2495122.1"/>
    </source>
</evidence>
<dbReference type="SUPFAM" id="SSF64268">
    <property type="entry name" value="PX domain"/>
    <property type="match status" value="1"/>
</dbReference>
<evidence type="ECO:0000259" key="5">
    <source>
        <dbReference type="PROSITE" id="PS50195"/>
    </source>
</evidence>
<keyword evidence="2" id="KW-0677">Repeat</keyword>
<feature type="domain" description="PX" evidence="5">
    <location>
        <begin position="287"/>
        <end position="408"/>
    </location>
</feature>
<dbReference type="PROSITE" id="PS50002">
    <property type="entry name" value="SH3"/>
    <property type="match status" value="1"/>
</dbReference>
<dbReference type="SUPFAM" id="SSF50044">
    <property type="entry name" value="SH3-domain"/>
    <property type="match status" value="1"/>
</dbReference>
<dbReference type="PANTHER" id="PTHR15706:SF2">
    <property type="entry name" value="SH3 AND PX DOMAIN-CONTAINING PROTEIN 2A"/>
    <property type="match status" value="1"/>
</dbReference>